<dbReference type="InterPro" id="IPR007372">
    <property type="entry name" value="Lipid/polyisoprenoid-bd_YceI"/>
</dbReference>
<dbReference type="InterPro" id="IPR027016">
    <property type="entry name" value="UCP029811"/>
</dbReference>
<organism evidence="2">
    <name type="scientific">hydrothermal vent metagenome</name>
    <dbReference type="NCBI Taxonomy" id="652676"/>
    <lineage>
        <taxon>unclassified sequences</taxon>
        <taxon>metagenomes</taxon>
        <taxon>ecological metagenomes</taxon>
    </lineage>
</organism>
<evidence type="ECO:0000259" key="1">
    <source>
        <dbReference type="SMART" id="SM00867"/>
    </source>
</evidence>
<reference evidence="2" key="1">
    <citation type="submission" date="2018-06" db="EMBL/GenBank/DDBJ databases">
        <authorList>
            <person name="Zhirakovskaya E."/>
        </authorList>
    </citation>
    <scope>NUCLEOTIDE SEQUENCE</scope>
</reference>
<feature type="domain" description="Lipid/polyisoprenoid-binding YceI-like" evidence="1">
    <location>
        <begin position="21"/>
        <end position="190"/>
    </location>
</feature>
<name>A0A3B0VMQ1_9ZZZZ</name>
<dbReference type="EMBL" id="UOFB01000062">
    <property type="protein sequence ID" value="VAW44898.1"/>
    <property type="molecule type" value="Genomic_DNA"/>
</dbReference>
<evidence type="ECO:0000313" key="2">
    <source>
        <dbReference type="EMBL" id="VAW44898.1"/>
    </source>
</evidence>
<dbReference type="SMART" id="SM00867">
    <property type="entry name" value="YceI"/>
    <property type="match status" value="1"/>
</dbReference>
<dbReference type="Pfam" id="PF04264">
    <property type="entry name" value="YceI"/>
    <property type="match status" value="1"/>
</dbReference>
<protein>
    <recommendedName>
        <fullName evidence="1">Lipid/polyisoprenoid-binding YceI-like domain-containing protein</fullName>
    </recommendedName>
</protein>
<dbReference type="InterPro" id="IPR036761">
    <property type="entry name" value="TTHA0802/YceI-like_sf"/>
</dbReference>
<accession>A0A3B0VMQ1</accession>
<dbReference type="Gene3D" id="2.40.128.110">
    <property type="entry name" value="Lipid/polyisoprenoid-binding, YceI-like"/>
    <property type="match status" value="1"/>
</dbReference>
<dbReference type="SUPFAM" id="SSF101874">
    <property type="entry name" value="YceI-like"/>
    <property type="match status" value="1"/>
</dbReference>
<gene>
    <name evidence="2" type="ORF">MNBD_GAMMA04-1242</name>
</gene>
<dbReference type="AlphaFoldDB" id="A0A3B0VMQ1"/>
<dbReference type="PIRSF" id="PIRSF029811">
    <property type="entry name" value="UCP029811"/>
    <property type="match status" value="1"/>
</dbReference>
<proteinExistence type="predicted"/>
<sequence>MNKIYFILLTALLASSNAYAEWRLKNADSNVYYVSTKNVNISELNYFNTLTGNIDKEGKLTIKINLESVETDVPIRNERVKSMLFEVLSYPKAIVTASIDTNKLDALEAGNTYTDTINFKLNLHGVAQELSTTIKAMKHTNGNILITPITPILLSASPFGLEKGIERLRKIARLKSISPTVPVTFSLTFVPQ</sequence>